<keyword evidence="3" id="KW-1185">Reference proteome</keyword>
<sequence length="238" mass="27434">MNSVIINKKFQFIHKKIGNAKFYFSTAYNGISFKKDEEEGLQNIYELKRLFGLKEVGFLNQTHSDVIINYNNVNNQDGDALICKEKKLAIGVFTADCAPILIFDKGTNGFAAVHSGWRGTVDLILLKTLNTMKKVYGSKGEDIVALIGPHNKVCCYEVGEEVRNAFKEKDFYKDKKIFNQNNLDIERCLKYQLRDFGVLEENIFTDNLCTYCEKPYKFHSYRKQKNNSGRSFSFIFCD</sequence>
<name>A0ABS6EYU5_9CLOT</name>
<evidence type="ECO:0000256" key="1">
    <source>
        <dbReference type="RuleBase" id="RU361274"/>
    </source>
</evidence>
<accession>A0ABS6EYU5</accession>
<proteinExistence type="inferred from homology"/>
<dbReference type="CDD" id="cd16833">
    <property type="entry name" value="YfiH"/>
    <property type="match status" value="1"/>
</dbReference>
<dbReference type="EMBL" id="JAHLQL010000001">
    <property type="protein sequence ID" value="MBU5590915.1"/>
    <property type="molecule type" value="Genomic_DNA"/>
</dbReference>
<dbReference type="Proteomes" id="UP000736583">
    <property type="component" value="Unassembled WGS sequence"/>
</dbReference>
<dbReference type="PANTHER" id="PTHR30616:SF2">
    <property type="entry name" value="PURINE NUCLEOSIDE PHOSPHORYLASE LACC1"/>
    <property type="match status" value="1"/>
</dbReference>
<dbReference type="NCBIfam" id="TIGR00726">
    <property type="entry name" value="peptidoglycan editing factor PgeF"/>
    <property type="match status" value="1"/>
</dbReference>
<comment type="similarity">
    <text evidence="1">Belongs to the purine nucleoside phosphorylase YfiH/LACC1 family.</text>
</comment>
<dbReference type="PANTHER" id="PTHR30616">
    <property type="entry name" value="UNCHARACTERIZED PROTEIN YFIH"/>
    <property type="match status" value="1"/>
</dbReference>
<dbReference type="Pfam" id="PF02578">
    <property type="entry name" value="Cu-oxidase_4"/>
    <property type="match status" value="1"/>
</dbReference>
<gene>
    <name evidence="2" type="primary">pgeF</name>
    <name evidence="2" type="ORF">KQI89_03995</name>
</gene>
<evidence type="ECO:0000313" key="2">
    <source>
        <dbReference type="EMBL" id="MBU5590915.1"/>
    </source>
</evidence>
<evidence type="ECO:0000313" key="3">
    <source>
        <dbReference type="Proteomes" id="UP000736583"/>
    </source>
</evidence>
<dbReference type="RefSeq" id="WP_216455994.1">
    <property type="nucleotide sequence ID" value="NZ_JAHLQL010000001.1"/>
</dbReference>
<organism evidence="2 3">
    <name type="scientific">Clostridium simiarum</name>
    <dbReference type="NCBI Taxonomy" id="2841506"/>
    <lineage>
        <taxon>Bacteria</taxon>
        <taxon>Bacillati</taxon>
        <taxon>Bacillota</taxon>
        <taxon>Clostridia</taxon>
        <taxon>Eubacteriales</taxon>
        <taxon>Clostridiaceae</taxon>
        <taxon>Clostridium</taxon>
    </lineage>
</organism>
<comment type="caution">
    <text evidence="2">The sequence shown here is derived from an EMBL/GenBank/DDBJ whole genome shotgun (WGS) entry which is preliminary data.</text>
</comment>
<protein>
    <recommendedName>
        <fullName evidence="1">Purine nucleoside phosphorylase</fullName>
    </recommendedName>
</protein>
<reference evidence="2 3" key="1">
    <citation type="submission" date="2021-06" db="EMBL/GenBank/DDBJ databases">
        <authorList>
            <person name="Sun Q."/>
            <person name="Li D."/>
        </authorList>
    </citation>
    <scope>NUCLEOTIDE SEQUENCE [LARGE SCALE GENOMIC DNA]</scope>
    <source>
        <strain evidence="2 3">MSJ-4</strain>
    </source>
</reference>
<dbReference type="InterPro" id="IPR003730">
    <property type="entry name" value="Cu_polyphenol_OxRdtase"/>
</dbReference>